<organism evidence="2 3">
    <name type="scientific">Acidimicrobium ferrooxidans (strain DSM 10331 / JCM 15462 / NBRC 103882 / ICP)</name>
    <dbReference type="NCBI Taxonomy" id="525909"/>
    <lineage>
        <taxon>Bacteria</taxon>
        <taxon>Bacillati</taxon>
        <taxon>Actinomycetota</taxon>
        <taxon>Acidimicrobiia</taxon>
        <taxon>Acidimicrobiales</taxon>
        <taxon>Acidimicrobiaceae</taxon>
        <taxon>Acidimicrobium</taxon>
    </lineage>
</organism>
<reference evidence="2 3" key="1">
    <citation type="journal article" date="2009" name="Stand. Genomic Sci.">
        <title>Complete genome sequence of Acidimicrobium ferrooxidans type strain (ICP).</title>
        <authorList>
            <person name="Clum A."/>
            <person name="Nolan M."/>
            <person name="Lang E."/>
            <person name="Glavina Del Rio T."/>
            <person name="Tice H."/>
            <person name="Copeland A."/>
            <person name="Cheng J.F."/>
            <person name="Lucas S."/>
            <person name="Chen F."/>
            <person name="Bruce D."/>
            <person name="Goodwin L."/>
            <person name="Pitluck S."/>
            <person name="Ivanova N."/>
            <person name="Mavrommatis K."/>
            <person name="Mikhailova N."/>
            <person name="Pati A."/>
            <person name="Chen A."/>
            <person name="Palaniappan K."/>
            <person name="Goker M."/>
            <person name="Spring S."/>
            <person name="Land M."/>
            <person name="Hauser L."/>
            <person name="Chang Y.J."/>
            <person name="Jeffries C.C."/>
            <person name="Chain P."/>
            <person name="Bristow J."/>
            <person name="Eisen J.A."/>
            <person name="Markowitz V."/>
            <person name="Hugenholtz P."/>
            <person name="Kyrpides N.C."/>
            <person name="Klenk H.P."/>
            <person name="Lapidus A."/>
        </authorList>
    </citation>
    <scope>NUCLEOTIDE SEQUENCE [LARGE SCALE GENOMIC DNA]</scope>
    <source>
        <strain evidence="3">DSM 10331 / JCM 15462 / NBRC 103882 / ICP</strain>
    </source>
</reference>
<dbReference type="KEGG" id="afo:Afer_0513"/>
<evidence type="ECO:0000313" key="2">
    <source>
        <dbReference type="EMBL" id="ACU53479.1"/>
    </source>
</evidence>
<feature type="region of interest" description="Disordered" evidence="1">
    <location>
        <begin position="1"/>
        <end position="45"/>
    </location>
</feature>
<sequence length="144" mass="14772">MGLTPASAAKEASLRRRSGLSPAATTRAEATSGPTPGAATSAGFTSEHRRAIAWSSSAISRSRAWWRLASVTSASVVAAPVASAHSVAPGCHTLHLASTTKPREFLTLLIGQGDDQVAELVASFGCVLGSQSDARRQVGFPPFA</sequence>
<proteinExistence type="predicted"/>
<gene>
    <name evidence="2" type="ordered locus">Afer_0513</name>
</gene>
<dbReference type="AlphaFoldDB" id="C7M385"/>
<dbReference type="Proteomes" id="UP000000771">
    <property type="component" value="Chromosome"/>
</dbReference>
<name>C7M385_ACIFD</name>
<keyword evidence="3" id="KW-1185">Reference proteome</keyword>
<evidence type="ECO:0000313" key="3">
    <source>
        <dbReference type="Proteomes" id="UP000000771"/>
    </source>
</evidence>
<accession>C7M385</accession>
<evidence type="ECO:0000256" key="1">
    <source>
        <dbReference type="SAM" id="MobiDB-lite"/>
    </source>
</evidence>
<dbReference type="HOGENOM" id="CLU_1792291_0_0_11"/>
<dbReference type="EMBL" id="CP001631">
    <property type="protein sequence ID" value="ACU53479.1"/>
    <property type="molecule type" value="Genomic_DNA"/>
</dbReference>
<protein>
    <submittedName>
        <fullName evidence="2">Uncharacterized protein</fullName>
    </submittedName>
</protein>